<comment type="caution">
    <text evidence="3">The sequence shown here is derived from an EMBL/GenBank/DDBJ whole genome shotgun (WGS) entry which is preliminary data.</text>
</comment>
<dbReference type="RefSeq" id="WP_122936691.1">
    <property type="nucleotide sequence ID" value="NZ_JBHSNT010000007.1"/>
</dbReference>
<feature type="domain" description="DUF1254" evidence="2">
    <location>
        <begin position="41"/>
        <end position="170"/>
    </location>
</feature>
<dbReference type="EMBL" id="RHHB01000012">
    <property type="protein sequence ID" value="RNB50023.1"/>
    <property type="molecule type" value="Genomic_DNA"/>
</dbReference>
<dbReference type="InterPro" id="IPR010679">
    <property type="entry name" value="DUF1254"/>
</dbReference>
<dbReference type="SUPFAM" id="SSF160935">
    <property type="entry name" value="VPA0735-like"/>
    <property type="match status" value="1"/>
</dbReference>
<dbReference type="InterPro" id="IPR037050">
    <property type="entry name" value="DUF1254_sf"/>
</dbReference>
<dbReference type="InterPro" id="IPR010621">
    <property type="entry name" value="DUF1214"/>
</dbReference>
<dbReference type="Gene3D" id="2.60.120.600">
    <property type="entry name" value="Domain of unknown function DUF1214, C-terminal domain"/>
    <property type="match status" value="1"/>
</dbReference>
<dbReference type="OrthoDB" id="40820at2"/>
<dbReference type="PANTHER" id="PTHR36509">
    <property type="entry name" value="BLL3101 PROTEIN"/>
    <property type="match status" value="1"/>
</dbReference>
<dbReference type="Gene3D" id="2.60.40.1610">
    <property type="entry name" value="Domain of unknown function DUF1254"/>
    <property type="match status" value="1"/>
</dbReference>
<name>A0A3M8AFQ8_9MICO</name>
<organism evidence="3 4">
    <name type="scientific">Agromyces tardus</name>
    <dbReference type="NCBI Taxonomy" id="2583849"/>
    <lineage>
        <taxon>Bacteria</taxon>
        <taxon>Bacillati</taxon>
        <taxon>Actinomycetota</taxon>
        <taxon>Actinomycetes</taxon>
        <taxon>Micrococcales</taxon>
        <taxon>Microbacteriaceae</taxon>
        <taxon>Agromyces</taxon>
    </lineage>
</organism>
<keyword evidence="4" id="KW-1185">Reference proteome</keyword>
<evidence type="ECO:0000259" key="2">
    <source>
        <dbReference type="Pfam" id="PF06863"/>
    </source>
</evidence>
<reference evidence="3 4" key="1">
    <citation type="submission" date="2018-10" db="EMBL/GenBank/DDBJ databases">
        <title>Isolation, diversity and antibacterial activity of antinobacteria from the wheat rhizosphere soil.</title>
        <authorList>
            <person name="Sun T."/>
        </authorList>
    </citation>
    <scope>NUCLEOTIDE SEQUENCE [LARGE SCALE GENOMIC DNA]</scope>
    <source>
        <strain evidence="3 4">SJ-23</strain>
    </source>
</reference>
<dbReference type="Proteomes" id="UP000275048">
    <property type="component" value="Unassembled WGS sequence"/>
</dbReference>
<dbReference type="Pfam" id="PF06742">
    <property type="entry name" value="DUF1214"/>
    <property type="match status" value="1"/>
</dbReference>
<accession>A0A3M8AFQ8</accession>
<dbReference type="InterPro" id="IPR037049">
    <property type="entry name" value="DUF1214_C_sf"/>
</dbReference>
<evidence type="ECO:0000313" key="4">
    <source>
        <dbReference type="Proteomes" id="UP000275048"/>
    </source>
</evidence>
<gene>
    <name evidence="3" type="ORF">EDM22_08815</name>
</gene>
<dbReference type="AlphaFoldDB" id="A0A3M8AFQ8"/>
<feature type="domain" description="DUF1214" evidence="1">
    <location>
        <begin position="320"/>
        <end position="428"/>
    </location>
</feature>
<protein>
    <submittedName>
        <fullName evidence="3">DUF1254 domain-containing protein</fullName>
    </submittedName>
</protein>
<proteinExistence type="predicted"/>
<evidence type="ECO:0000313" key="3">
    <source>
        <dbReference type="EMBL" id="RNB50023.1"/>
    </source>
</evidence>
<sequence length="445" mass="48495">MDSTERHLVEAYVFGYPLVYNISSVEALAAHGMASLPPAPFNAFAHATELATPDGRFVSVNNDTLYSLAQLDLSGGPLLLHVPDTDGAYYVLQFVDAWTNNFAYVGRRATGTAEATFLITPPGWSGEVPAGVRVIEAPTDIATIVGRLAVDGDDDVPRVLALQPQFTLTPLEGNGPLRGIPQPSPEIPEHLKFWELLRLWARAFPPAAPDVAFLRRFADYGLTDPGNPYGLVSRELDEHLAHAFAEGRAHIEEISKPDPSDTASAPNGWRGFPHGFDYNVDHLGLGTIDSPEWKIADRAESYVTRARSARNGLWGNHGYEAFYAEVFVDADGAQLNGANAYELRLTELPPNDAFWSVTMYSTPEFYLVDNPIARYSIGDRTPGIVTGEDGSLVIRIQHDRPDDEAAAANWLPAPEGDFRPLLRVYQPGAAVLDGSFVMPAITKLG</sequence>
<dbReference type="Pfam" id="PF06863">
    <property type="entry name" value="DUF1254"/>
    <property type="match status" value="1"/>
</dbReference>
<evidence type="ECO:0000259" key="1">
    <source>
        <dbReference type="Pfam" id="PF06742"/>
    </source>
</evidence>
<dbReference type="PANTHER" id="PTHR36509:SF2">
    <property type="entry name" value="BLL3101 PROTEIN"/>
    <property type="match status" value="1"/>
</dbReference>